<name>A0ABS7XZ01_9FLAO</name>
<dbReference type="PANTHER" id="PTHR43179:SF12">
    <property type="entry name" value="GALACTOFURANOSYLTRANSFERASE GLFT2"/>
    <property type="match status" value="1"/>
</dbReference>
<dbReference type="InterPro" id="IPR001173">
    <property type="entry name" value="Glyco_trans_2-like"/>
</dbReference>
<evidence type="ECO:0000313" key="7">
    <source>
        <dbReference type="Proteomes" id="UP001198402"/>
    </source>
</evidence>
<keyword evidence="3" id="KW-0808">Transferase</keyword>
<proteinExistence type="inferred from homology"/>
<feature type="transmembrane region" description="Helical" evidence="4">
    <location>
        <begin position="282"/>
        <end position="301"/>
    </location>
</feature>
<accession>A0ABS7XZ01</accession>
<feature type="domain" description="Glycosyltransferase 2-like" evidence="5">
    <location>
        <begin position="10"/>
        <end position="183"/>
    </location>
</feature>
<dbReference type="Gene3D" id="3.90.550.10">
    <property type="entry name" value="Spore Coat Polysaccharide Biosynthesis Protein SpsA, Chain A"/>
    <property type="match status" value="1"/>
</dbReference>
<protein>
    <submittedName>
        <fullName evidence="6">Glycosyltransferase family 2 protein</fullName>
    </submittedName>
</protein>
<sequence length="331" mass="38318">MKYELKDIAIIILNWNGKDLLERFLPQVVNYSNGSKIYVADNASSDDSVEFVKEHFPSIQIIQNQTNGGYAKGYNDALKYVDEPILCLLNSDIEVSENWLVSINEEFNSDNNIAIIQPKILDYNKRDYFEYAGAAGGFIDKYGFPFCRGRIFDTIEQDKGQYNDNCDIFWASGACFFIKNDVFKSLNGFDESYFAHMEEIDLCWRSFNNGHIAKYVGDSSVYHVGGATLKNTNPKKTFLNFRNSLFTLAKNTDSKLLGRIFTRMFLDGLAAIRFLFQLKPLFFIAVLKAHFAFYLSLSRILKERRILSKRPDYFKKNSIVWSYFIEKKKTF</sequence>
<keyword evidence="4" id="KW-0472">Membrane</keyword>
<keyword evidence="4" id="KW-0812">Transmembrane</keyword>
<reference evidence="7" key="1">
    <citation type="submission" date="2023-07" db="EMBL/GenBank/DDBJ databases">
        <authorList>
            <person name="Yue Y."/>
        </authorList>
    </citation>
    <scope>NUCLEOTIDE SEQUENCE [LARGE SCALE GENOMIC DNA]</scope>
    <source>
        <strain evidence="7">2Y89</strain>
    </source>
</reference>
<dbReference type="CDD" id="cd04186">
    <property type="entry name" value="GT_2_like_c"/>
    <property type="match status" value="1"/>
</dbReference>
<comment type="similarity">
    <text evidence="1">Belongs to the glycosyltransferase 2 family.</text>
</comment>
<dbReference type="EMBL" id="JAIUJS010000003">
    <property type="protein sequence ID" value="MCA0152883.1"/>
    <property type="molecule type" value="Genomic_DNA"/>
</dbReference>
<dbReference type="InterPro" id="IPR029044">
    <property type="entry name" value="Nucleotide-diphossugar_trans"/>
</dbReference>
<comment type="caution">
    <text evidence="6">The sequence shown here is derived from an EMBL/GenBank/DDBJ whole genome shotgun (WGS) entry which is preliminary data.</text>
</comment>
<gene>
    <name evidence="6" type="ORF">LBV24_06620</name>
</gene>
<evidence type="ECO:0000256" key="1">
    <source>
        <dbReference type="ARBA" id="ARBA00006739"/>
    </source>
</evidence>
<evidence type="ECO:0000256" key="4">
    <source>
        <dbReference type="SAM" id="Phobius"/>
    </source>
</evidence>
<dbReference type="SUPFAM" id="SSF53448">
    <property type="entry name" value="Nucleotide-diphospho-sugar transferases"/>
    <property type="match status" value="1"/>
</dbReference>
<dbReference type="RefSeq" id="WP_224477812.1">
    <property type="nucleotide sequence ID" value="NZ_JAIUJS010000003.1"/>
</dbReference>
<dbReference type="Proteomes" id="UP001198402">
    <property type="component" value="Unassembled WGS sequence"/>
</dbReference>
<keyword evidence="7" id="KW-1185">Reference proteome</keyword>
<dbReference type="PANTHER" id="PTHR43179">
    <property type="entry name" value="RHAMNOSYLTRANSFERASE WBBL"/>
    <property type="match status" value="1"/>
</dbReference>
<organism evidence="6 7">
    <name type="scientific">Winogradskyella vincentii</name>
    <dbReference type="NCBI Taxonomy" id="2877122"/>
    <lineage>
        <taxon>Bacteria</taxon>
        <taxon>Pseudomonadati</taxon>
        <taxon>Bacteroidota</taxon>
        <taxon>Flavobacteriia</taxon>
        <taxon>Flavobacteriales</taxon>
        <taxon>Flavobacteriaceae</taxon>
        <taxon>Winogradskyella</taxon>
    </lineage>
</organism>
<evidence type="ECO:0000313" key="6">
    <source>
        <dbReference type="EMBL" id="MCA0152883.1"/>
    </source>
</evidence>
<keyword evidence="2" id="KW-0328">Glycosyltransferase</keyword>
<evidence type="ECO:0000256" key="2">
    <source>
        <dbReference type="ARBA" id="ARBA00022676"/>
    </source>
</evidence>
<dbReference type="Pfam" id="PF00535">
    <property type="entry name" value="Glycos_transf_2"/>
    <property type="match status" value="1"/>
</dbReference>
<evidence type="ECO:0000256" key="3">
    <source>
        <dbReference type="ARBA" id="ARBA00022679"/>
    </source>
</evidence>
<keyword evidence="4" id="KW-1133">Transmembrane helix</keyword>
<evidence type="ECO:0000259" key="5">
    <source>
        <dbReference type="Pfam" id="PF00535"/>
    </source>
</evidence>